<evidence type="ECO:0000256" key="9">
    <source>
        <dbReference type="PROSITE-ProRule" id="PRU10141"/>
    </source>
</evidence>
<feature type="compositionally biased region" description="Basic and acidic residues" evidence="10">
    <location>
        <begin position="869"/>
        <end position="887"/>
    </location>
</feature>
<dbReference type="SMART" id="SM00220">
    <property type="entry name" value="S_TKc"/>
    <property type="match status" value="1"/>
</dbReference>
<evidence type="ECO:0000313" key="12">
    <source>
        <dbReference type="EMBL" id="KAF2459290.1"/>
    </source>
</evidence>
<dbReference type="Pfam" id="PF00069">
    <property type="entry name" value="Pkinase"/>
    <property type="match status" value="1"/>
</dbReference>
<evidence type="ECO:0000256" key="7">
    <source>
        <dbReference type="ARBA" id="ARBA00047919"/>
    </source>
</evidence>
<evidence type="ECO:0000259" key="11">
    <source>
        <dbReference type="PROSITE" id="PS50011"/>
    </source>
</evidence>
<dbReference type="Gene3D" id="1.10.510.10">
    <property type="entry name" value="Transferase(Phosphotransferase) domain 1"/>
    <property type="match status" value="1"/>
</dbReference>
<feature type="region of interest" description="Disordered" evidence="10">
    <location>
        <begin position="1"/>
        <end position="339"/>
    </location>
</feature>
<feature type="compositionally biased region" description="Polar residues" evidence="10">
    <location>
        <begin position="1063"/>
        <end position="1076"/>
    </location>
</feature>
<dbReference type="Proteomes" id="UP000799766">
    <property type="component" value="Unassembled WGS sequence"/>
</dbReference>
<dbReference type="PANTHER" id="PTHR48016">
    <property type="entry name" value="MAP KINASE KINASE KINASE SSK2-RELATED-RELATED"/>
    <property type="match status" value="1"/>
</dbReference>
<dbReference type="InterPro" id="IPR011009">
    <property type="entry name" value="Kinase-like_dom_sf"/>
</dbReference>
<feature type="compositionally biased region" description="Pro residues" evidence="10">
    <location>
        <begin position="148"/>
        <end position="169"/>
    </location>
</feature>
<feature type="compositionally biased region" description="Low complexity" evidence="10">
    <location>
        <begin position="9"/>
        <end position="21"/>
    </location>
</feature>
<feature type="compositionally biased region" description="Polar residues" evidence="10">
    <location>
        <begin position="1345"/>
        <end position="1355"/>
    </location>
</feature>
<dbReference type="EC" id="2.7.11.24" evidence="2"/>
<feature type="compositionally biased region" description="Gly residues" evidence="10">
    <location>
        <begin position="428"/>
        <end position="438"/>
    </location>
</feature>
<dbReference type="InterPro" id="IPR008271">
    <property type="entry name" value="Ser/Thr_kinase_AS"/>
</dbReference>
<feature type="compositionally biased region" description="Polar residues" evidence="10">
    <location>
        <begin position="455"/>
        <end position="471"/>
    </location>
</feature>
<feature type="compositionally biased region" description="Basic and acidic residues" evidence="10">
    <location>
        <begin position="1202"/>
        <end position="1212"/>
    </location>
</feature>
<feature type="compositionally biased region" description="Polar residues" evidence="10">
    <location>
        <begin position="539"/>
        <end position="549"/>
    </location>
</feature>
<dbReference type="GO" id="GO:0004707">
    <property type="term" value="F:MAP kinase activity"/>
    <property type="evidence" value="ECO:0007669"/>
    <property type="project" value="UniProtKB-EC"/>
</dbReference>
<feature type="compositionally biased region" description="Polar residues" evidence="10">
    <location>
        <begin position="664"/>
        <end position="675"/>
    </location>
</feature>
<gene>
    <name evidence="12" type="ORF">BDY21DRAFT_370090</name>
</gene>
<dbReference type="PROSITE" id="PS50011">
    <property type="entry name" value="PROTEIN_KINASE_DOM"/>
    <property type="match status" value="1"/>
</dbReference>
<feature type="compositionally biased region" description="Basic and acidic residues" evidence="10">
    <location>
        <begin position="639"/>
        <end position="663"/>
    </location>
</feature>
<feature type="compositionally biased region" description="Polar residues" evidence="10">
    <location>
        <begin position="255"/>
        <end position="274"/>
    </location>
</feature>
<feature type="compositionally biased region" description="Polar residues" evidence="10">
    <location>
        <begin position="628"/>
        <end position="638"/>
    </location>
</feature>
<evidence type="ECO:0000256" key="4">
    <source>
        <dbReference type="ARBA" id="ARBA00022741"/>
    </source>
</evidence>
<dbReference type="InterPro" id="IPR000719">
    <property type="entry name" value="Prot_kinase_dom"/>
</dbReference>
<keyword evidence="6 9" id="KW-0067">ATP-binding</keyword>
<feature type="compositionally biased region" description="Low complexity" evidence="10">
    <location>
        <begin position="600"/>
        <end position="613"/>
    </location>
</feature>
<feature type="binding site" evidence="9">
    <location>
        <position position="1616"/>
    </location>
    <ligand>
        <name>ATP</name>
        <dbReference type="ChEBI" id="CHEBI:30616"/>
    </ligand>
</feature>
<dbReference type="InterPro" id="IPR050538">
    <property type="entry name" value="MAP_kinase_kinase_kinase"/>
</dbReference>
<evidence type="ECO:0000256" key="8">
    <source>
        <dbReference type="ARBA" id="ARBA00048130"/>
    </source>
</evidence>
<evidence type="ECO:0000313" key="13">
    <source>
        <dbReference type="Proteomes" id="UP000799766"/>
    </source>
</evidence>
<comment type="similarity">
    <text evidence="1">Belongs to the protein kinase superfamily. STE Ser/Thr protein kinase family. MAP kinase kinase kinase subfamily.</text>
</comment>
<sequence length="1895" mass="203660">MTTGARQRSSSALSAASDAAAGDTHRRNVSPRPSPRGQRAQLAVPGDVLLGDIPSVNSPLSSLLVPSSHGSPYPSLSSSSTPASATSPRPRAHTFADQQQLQQHQAYYRRGPTPATAMHSSRQPYLPPPPPQPATTPGPHSAPHGMQIPPPPPRPPPNQHGIPPPPPGGPHSYYGRPGAYPPPPPSGAPLAAYNPNAYQTYQQPQVAVPPPPPEPIMSATYIPGGGSFGPGVGIPPLQAYPDQTSFYYDDPQDYSARTDSSRGTPGTSATNITTPAEEGKYPESRSYIPPTPNTRHPRPTIPINNEYTSPGPPTATLANPYPSSDPPSGSTPISPSDPERQWPLNRVLVWLQAHSFSKDWQQTFKALDIHGNRFLELGQKGSVQKIHVTILPQLAKECTASGTGWDQGRESQEAKRLRKLLRKLVDNGGAGAGPGQGRRGSNAVRSAGAEGHVENSPNLVQQGFASPSTAGNGEDSPGRHMPPLNSPGPGFGGGRRPSNQQRNLTLPMDQHAMQENGTRTPFTEDMLRGLSDGVRRHSPTTSSDFGTSGNHREALRHASPHSSPKVQSARMAGAQQQIGTNGRYYHQRDNSSESSIANWGSAGPSSRSASNRRNAQDGSRPPPLEISRSATDTPSSATAKEHKFLPDWIKRVGRKRDDAHPSPEESSVDSPTSPVNVRGIAPYVKDSVEVERPSSRRSDHLLWPTRGRAPTRASAGGIDERRFAMVTPDGLNYRLVDVTYVDSGYALRTTICEAWGIPNGPDVALHLTSPAQTEHGEALSDELLMKVRYGLADPVGGLKILISAPTATPASATGLGLAFPQSAGASPFGPITFTGKPLDEALYGRLHVAYPESPVSRSGESTLMPNKGGYERAWERNGSEAGSRDLAEAAERYRREADQKQKNYLAERRRKLRESPIELSPTVGHKREGVINFDERRDSPYEDRQKPVAIDGASKKPLVPLREAPPVPPGSDTLRKADSRRKPSTSHRVKTSWSEFDEQKRRSSEQRAGFRKAIPDAPIASSGITGALLGMTKLGASIGAGNSPLSAGPKAGSGDDCLPVPPSSSDGATSATSQRALQAIGFGQTAQPGSRTGSPGGSPRSPSFTMSKGHVPFRVPDYEEENPDDVAMNEQFHFNQKPMPPMLQSGVPLNPSVAAMNPAVAKLRDQESAESIGRVPSPEVSPSTAHPPRNQTLHRFASRRSHGPDLDFKETPVEFSKSPVIAPQESDEDSDDGLFAMPLAKNKGATPTGLGPADEGAPTLKPAGPVPMTHEAAHKMRRDLDDSPERGQRPSLTLKTSRSKVQIQSPHTAGTVSSAVDHHSAVDTDGPESDVSRDYPSAVGGPSGIPQSAASTAWSAESPDESLRFHVDPRRQSFASDVWAARPPAEQLVENLDEFFPGVDLDQQMLPEEEGEPMTAGSGRGAGDMGVANSPTSPSMERSAYPKPTQLVDSRSVTPLSSADENDSYAGGPVAETSGVSLVKGKDTLQSVAQRNMRKAGGLGRTKSIREAVKGAYRNPDGGETMMGAPTGGPARLNTIKKGDIVRRKSTKMFGARIEQVRPPRGSRLFQLETIPQDNLPMPQRQPTFRWMRGQLIGKGTFGRVYLGINMTTSELIAVKQVEVNPKAAGQDKDKIKEMVKSLDQEIDTMQHLDHNNIVQYLGCERKEFSISIFLEYISGGSIGSCYRKHGPFMENVVSSLTRQTLQGLAYLHGEGILHRDLKADNILLDIDGTCKISDFGISKRSNDIYVNDSTNNMQGSVFWMAPEVVRSQGQGYSAKVDIWSLGCVVLEMFAGERPWSKEEAIGAIYKLGSLNEAPPIPDRVSQSISPGAISFILDCFTVDPGDRPPAETLLRSPFCFWDKNFNFFDTELYAKIKHLADKTSYQPANANLAGPPGV</sequence>
<keyword evidence="4 9" id="KW-0547">Nucleotide-binding</keyword>
<feature type="compositionally biased region" description="Polar residues" evidence="10">
    <location>
        <begin position="1290"/>
        <end position="1314"/>
    </location>
</feature>
<feature type="compositionally biased region" description="Polar residues" evidence="10">
    <location>
        <begin position="1447"/>
        <end position="1459"/>
    </location>
</feature>
<feature type="region of interest" description="Disordered" evidence="10">
    <location>
        <begin position="1512"/>
        <end position="1531"/>
    </location>
</feature>
<dbReference type="GO" id="GO:0004709">
    <property type="term" value="F:MAP kinase kinase kinase activity"/>
    <property type="evidence" value="ECO:0007669"/>
    <property type="project" value="UniProtKB-ARBA"/>
</dbReference>
<dbReference type="GO" id="GO:0000196">
    <property type="term" value="P:cell integrity MAPK cascade"/>
    <property type="evidence" value="ECO:0007669"/>
    <property type="project" value="UniProtKB-ARBA"/>
</dbReference>
<feature type="compositionally biased region" description="Polar residues" evidence="10">
    <location>
        <begin position="1180"/>
        <end position="1193"/>
    </location>
</feature>
<feature type="region of interest" description="Disordered" evidence="10">
    <location>
        <begin position="1409"/>
        <end position="1473"/>
    </location>
</feature>
<feature type="compositionally biased region" description="Gly residues" evidence="10">
    <location>
        <begin position="223"/>
        <end position="232"/>
    </location>
</feature>
<feature type="compositionally biased region" description="Basic and acidic residues" evidence="10">
    <location>
        <begin position="686"/>
        <end position="700"/>
    </location>
</feature>
<feature type="compositionally biased region" description="Pro residues" evidence="10">
    <location>
        <begin position="125"/>
        <end position="136"/>
    </location>
</feature>
<feature type="region of interest" description="Disordered" evidence="10">
    <location>
        <begin position="532"/>
        <end position="714"/>
    </location>
</feature>
<feature type="compositionally biased region" description="Polar residues" evidence="10">
    <location>
        <begin position="855"/>
        <end position="864"/>
    </location>
</feature>
<dbReference type="FunFam" id="3.30.200.20:FF:000387">
    <property type="entry name" value="Serine/threonine-protein kinase STE11"/>
    <property type="match status" value="1"/>
</dbReference>
<evidence type="ECO:0000256" key="2">
    <source>
        <dbReference type="ARBA" id="ARBA00012411"/>
    </source>
</evidence>
<reference evidence="12" key="1">
    <citation type="journal article" date="2020" name="Stud. Mycol.">
        <title>101 Dothideomycetes genomes: a test case for predicting lifestyles and emergence of pathogens.</title>
        <authorList>
            <person name="Haridas S."/>
            <person name="Albert R."/>
            <person name="Binder M."/>
            <person name="Bloem J."/>
            <person name="Labutti K."/>
            <person name="Salamov A."/>
            <person name="Andreopoulos B."/>
            <person name="Baker S."/>
            <person name="Barry K."/>
            <person name="Bills G."/>
            <person name="Bluhm B."/>
            <person name="Cannon C."/>
            <person name="Castanera R."/>
            <person name="Culley D."/>
            <person name="Daum C."/>
            <person name="Ezra D."/>
            <person name="Gonzalez J."/>
            <person name="Henrissat B."/>
            <person name="Kuo A."/>
            <person name="Liang C."/>
            <person name="Lipzen A."/>
            <person name="Lutzoni F."/>
            <person name="Magnuson J."/>
            <person name="Mondo S."/>
            <person name="Nolan M."/>
            <person name="Ohm R."/>
            <person name="Pangilinan J."/>
            <person name="Park H.-J."/>
            <person name="Ramirez L."/>
            <person name="Alfaro M."/>
            <person name="Sun H."/>
            <person name="Tritt A."/>
            <person name="Yoshinaga Y."/>
            <person name="Zwiers L.-H."/>
            <person name="Turgeon B."/>
            <person name="Goodwin S."/>
            <person name="Spatafora J."/>
            <person name="Crous P."/>
            <person name="Grigoriev I."/>
        </authorList>
    </citation>
    <scope>NUCLEOTIDE SEQUENCE</scope>
    <source>
        <strain evidence="12">ATCC 16933</strain>
    </source>
</reference>
<comment type="catalytic activity">
    <reaction evidence="8">
        <text>L-seryl-[protein] + ATP = O-phospho-L-seryl-[protein] + ADP + H(+)</text>
        <dbReference type="Rhea" id="RHEA:17989"/>
        <dbReference type="Rhea" id="RHEA-COMP:9863"/>
        <dbReference type="Rhea" id="RHEA-COMP:11604"/>
        <dbReference type="ChEBI" id="CHEBI:15378"/>
        <dbReference type="ChEBI" id="CHEBI:29999"/>
        <dbReference type="ChEBI" id="CHEBI:30616"/>
        <dbReference type="ChEBI" id="CHEBI:83421"/>
        <dbReference type="ChEBI" id="CHEBI:456216"/>
        <dbReference type="EC" id="2.7.11.24"/>
    </reaction>
    <physiologicalReaction direction="left-to-right" evidence="8">
        <dbReference type="Rhea" id="RHEA:17990"/>
    </physiologicalReaction>
</comment>
<organism evidence="12 13">
    <name type="scientific">Lineolata rhizophorae</name>
    <dbReference type="NCBI Taxonomy" id="578093"/>
    <lineage>
        <taxon>Eukaryota</taxon>
        <taxon>Fungi</taxon>
        <taxon>Dikarya</taxon>
        <taxon>Ascomycota</taxon>
        <taxon>Pezizomycotina</taxon>
        <taxon>Dothideomycetes</taxon>
        <taxon>Dothideomycetes incertae sedis</taxon>
        <taxon>Lineolatales</taxon>
        <taxon>Lineolataceae</taxon>
        <taxon>Lineolata</taxon>
    </lineage>
</organism>
<feature type="compositionally biased region" description="Basic and acidic residues" evidence="10">
    <location>
        <begin position="925"/>
        <end position="946"/>
    </location>
</feature>
<evidence type="ECO:0000256" key="1">
    <source>
        <dbReference type="ARBA" id="ARBA00006529"/>
    </source>
</evidence>
<protein>
    <recommendedName>
        <fullName evidence="2">mitogen-activated protein kinase</fullName>
        <ecNumber evidence="2">2.7.11.24</ecNumber>
    </recommendedName>
</protein>
<feature type="compositionally biased region" description="Low complexity" evidence="10">
    <location>
        <begin position="54"/>
        <end position="89"/>
    </location>
</feature>
<dbReference type="PANTHER" id="PTHR48016:SF48">
    <property type="entry name" value="SERINE_THREONINE-PROTEIN KINASE BCK1_SLK1_SSP31"/>
    <property type="match status" value="1"/>
</dbReference>
<evidence type="ECO:0000256" key="3">
    <source>
        <dbReference type="ARBA" id="ARBA00022679"/>
    </source>
</evidence>
<dbReference type="FunFam" id="1.10.510.10:FF:000182">
    <property type="entry name" value="MAP kinase kinase kinase mkh1"/>
    <property type="match status" value="1"/>
</dbReference>
<feature type="region of interest" description="Disordered" evidence="10">
    <location>
        <begin position="1046"/>
        <end position="1116"/>
    </location>
</feature>
<feature type="region of interest" description="Disordered" evidence="10">
    <location>
        <begin position="1164"/>
        <end position="1367"/>
    </location>
</feature>
<feature type="region of interest" description="Disordered" evidence="10">
    <location>
        <begin position="916"/>
        <end position="1021"/>
    </location>
</feature>
<feature type="region of interest" description="Disordered" evidence="10">
    <location>
        <begin position="854"/>
        <end position="887"/>
    </location>
</feature>
<evidence type="ECO:0000256" key="5">
    <source>
        <dbReference type="ARBA" id="ARBA00022777"/>
    </source>
</evidence>
<accession>A0A6A6P5L4</accession>
<keyword evidence="13" id="KW-1185">Reference proteome</keyword>
<evidence type="ECO:0000256" key="6">
    <source>
        <dbReference type="ARBA" id="ARBA00022840"/>
    </source>
</evidence>
<dbReference type="SUPFAM" id="SSF56112">
    <property type="entry name" value="Protein kinase-like (PK-like)"/>
    <property type="match status" value="1"/>
</dbReference>
<name>A0A6A6P5L4_9PEZI</name>
<feature type="compositionally biased region" description="Low complexity" evidence="10">
    <location>
        <begin position="188"/>
        <end position="206"/>
    </location>
</feature>
<dbReference type="OrthoDB" id="266718at2759"/>
<keyword evidence="3" id="KW-0808">Transferase</keyword>
<dbReference type="InterPro" id="IPR017441">
    <property type="entry name" value="Protein_kinase_ATP_BS"/>
</dbReference>
<dbReference type="PROSITE" id="PS00107">
    <property type="entry name" value="PROTEIN_KINASE_ATP"/>
    <property type="match status" value="1"/>
</dbReference>
<feature type="compositionally biased region" description="Low complexity" evidence="10">
    <location>
        <begin position="1088"/>
        <end position="1103"/>
    </location>
</feature>
<dbReference type="GO" id="GO:0005524">
    <property type="term" value="F:ATP binding"/>
    <property type="evidence" value="ECO:0007669"/>
    <property type="project" value="UniProtKB-UniRule"/>
</dbReference>
<comment type="catalytic activity">
    <reaction evidence="7">
        <text>L-threonyl-[protein] + ATP = O-phospho-L-threonyl-[protein] + ADP + H(+)</text>
        <dbReference type="Rhea" id="RHEA:46608"/>
        <dbReference type="Rhea" id="RHEA-COMP:11060"/>
        <dbReference type="Rhea" id="RHEA-COMP:11605"/>
        <dbReference type="ChEBI" id="CHEBI:15378"/>
        <dbReference type="ChEBI" id="CHEBI:30013"/>
        <dbReference type="ChEBI" id="CHEBI:30616"/>
        <dbReference type="ChEBI" id="CHEBI:61977"/>
        <dbReference type="ChEBI" id="CHEBI:456216"/>
        <dbReference type="EC" id="2.7.11.24"/>
    </reaction>
    <physiologicalReaction direction="left-to-right" evidence="7">
        <dbReference type="Rhea" id="RHEA:46609"/>
    </physiologicalReaction>
</comment>
<feature type="domain" description="Protein kinase" evidence="11">
    <location>
        <begin position="1587"/>
        <end position="1856"/>
    </location>
</feature>
<feature type="compositionally biased region" description="Basic and acidic residues" evidence="10">
    <location>
        <begin position="1271"/>
        <end position="1288"/>
    </location>
</feature>
<dbReference type="EMBL" id="MU001675">
    <property type="protein sequence ID" value="KAF2459290.1"/>
    <property type="molecule type" value="Genomic_DNA"/>
</dbReference>
<evidence type="ECO:0000256" key="10">
    <source>
        <dbReference type="SAM" id="MobiDB-lite"/>
    </source>
</evidence>
<dbReference type="PROSITE" id="PS00108">
    <property type="entry name" value="PROTEIN_KINASE_ST"/>
    <property type="match status" value="1"/>
</dbReference>
<feature type="region of interest" description="Disordered" evidence="10">
    <location>
        <begin position="426"/>
        <end position="502"/>
    </location>
</feature>
<feature type="compositionally biased region" description="Low complexity" evidence="10">
    <location>
        <begin position="137"/>
        <end position="147"/>
    </location>
</feature>
<keyword evidence="5" id="KW-0418">Kinase</keyword>
<proteinExistence type="inferred from homology"/>